<dbReference type="PANTHER" id="PTHR48228">
    <property type="entry name" value="SUCCINYL-COA--D-CITRAMALATE COA-TRANSFERASE"/>
    <property type="match status" value="1"/>
</dbReference>
<evidence type="ECO:0000313" key="3">
    <source>
        <dbReference type="Proteomes" id="UP000184387"/>
    </source>
</evidence>
<dbReference type="InterPro" id="IPR003673">
    <property type="entry name" value="CoA-Trfase_fam_III"/>
</dbReference>
<organism evidence="2 3">
    <name type="scientific">Muricoccus roseus</name>
    <dbReference type="NCBI Taxonomy" id="198092"/>
    <lineage>
        <taxon>Bacteria</taxon>
        <taxon>Pseudomonadati</taxon>
        <taxon>Pseudomonadota</taxon>
        <taxon>Alphaproteobacteria</taxon>
        <taxon>Acetobacterales</taxon>
        <taxon>Roseomonadaceae</taxon>
        <taxon>Muricoccus</taxon>
    </lineage>
</organism>
<dbReference type="STRING" id="198092.SAMN02745194_03830"/>
<dbReference type="Pfam" id="PF02515">
    <property type="entry name" value="CoA_transf_3"/>
    <property type="match status" value="1"/>
</dbReference>
<sequence length="462" mass="48448">MDTPDQVLSRLWTGVGLSPGALVRARLSGADPVLPSSFRLAAAAMAGIGGVGLAAADIHHRRGGPAQRVLVEARHALAEFRSEQLMRVGGAPLGDPWDAIAGAYRCGDGRWVRIHTNFPHHRDGFLALLGAAHERDAVARALEGWEAARLEEAAAAAGLPAAMMRRFAEWDAHPQGRAVADLPLIEITRIGDAPPEPLPPLAPRPLAGLRAVELTRIIAGPVCGRVLAAHGAEVMLVTAPHLPSIPSLVVDTGRGKRSAALDLREEAGRDGLRDLIRGADLFIQGYRPGAMAGRGFGPEEVAALRPGIVCVSLCAYGRAGPWAGRRGFDSLVQTASGFNDAEAEAAGAPGTPKPLPCQALDHGAGYLMALGALAALMRRAEEGGSWHVQVSLARTGHWLRGLGRVAGGFAAPAPGPEPELMEERDTAFGRVATVRHAAVLSETPAQWSRPPVPLGTDQPRWG</sequence>
<reference evidence="2 3" key="1">
    <citation type="submission" date="2016-11" db="EMBL/GenBank/DDBJ databases">
        <authorList>
            <person name="Jaros S."/>
            <person name="Januszkiewicz K."/>
            <person name="Wedrychowicz H."/>
        </authorList>
    </citation>
    <scope>NUCLEOTIDE SEQUENCE [LARGE SCALE GENOMIC DNA]</scope>
    <source>
        <strain evidence="2 3">DSM 14916</strain>
    </source>
</reference>
<protein>
    <submittedName>
        <fullName evidence="2">Crotonobetainyl-CoA:carnitine CoA-transferase CaiB</fullName>
    </submittedName>
</protein>
<accession>A0A1M6NKE2</accession>
<keyword evidence="2" id="KW-0808">Transferase</keyword>
<feature type="region of interest" description="Disordered" evidence="1">
    <location>
        <begin position="442"/>
        <end position="462"/>
    </location>
</feature>
<name>A0A1M6NKE2_9PROT</name>
<dbReference type="PANTHER" id="PTHR48228:SF4">
    <property type="entry name" value="BLR3030 PROTEIN"/>
    <property type="match status" value="1"/>
</dbReference>
<dbReference type="Proteomes" id="UP000184387">
    <property type="component" value="Unassembled WGS sequence"/>
</dbReference>
<dbReference type="AlphaFoldDB" id="A0A1M6NKE2"/>
<dbReference type="GO" id="GO:0016740">
    <property type="term" value="F:transferase activity"/>
    <property type="evidence" value="ECO:0007669"/>
    <property type="project" value="UniProtKB-KW"/>
</dbReference>
<dbReference type="SUPFAM" id="SSF89796">
    <property type="entry name" value="CoA-transferase family III (CaiB/BaiF)"/>
    <property type="match status" value="2"/>
</dbReference>
<dbReference type="InterPro" id="IPR044855">
    <property type="entry name" value="CoA-Trfase_III_dom3_sf"/>
</dbReference>
<proteinExistence type="predicted"/>
<dbReference type="InterPro" id="IPR023606">
    <property type="entry name" value="CoA-Trfase_III_dom_1_sf"/>
</dbReference>
<keyword evidence="3" id="KW-1185">Reference proteome</keyword>
<dbReference type="OrthoDB" id="9806585at2"/>
<dbReference type="Gene3D" id="3.40.50.10540">
    <property type="entry name" value="Crotonobetainyl-coa:carnitine coa-transferase, domain 1"/>
    <property type="match status" value="2"/>
</dbReference>
<evidence type="ECO:0000313" key="2">
    <source>
        <dbReference type="EMBL" id="SHJ96159.1"/>
    </source>
</evidence>
<gene>
    <name evidence="2" type="ORF">SAMN02745194_03830</name>
</gene>
<dbReference type="InterPro" id="IPR050509">
    <property type="entry name" value="CoA-transferase_III"/>
</dbReference>
<dbReference type="EMBL" id="FQZF01000026">
    <property type="protein sequence ID" value="SHJ96159.1"/>
    <property type="molecule type" value="Genomic_DNA"/>
</dbReference>
<dbReference type="Gene3D" id="3.30.1540.10">
    <property type="entry name" value="formyl-coa transferase, domain 3"/>
    <property type="match status" value="1"/>
</dbReference>
<evidence type="ECO:0000256" key="1">
    <source>
        <dbReference type="SAM" id="MobiDB-lite"/>
    </source>
</evidence>